<dbReference type="SUPFAM" id="SSF46894">
    <property type="entry name" value="C-terminal effector domain of the bipartite response regulators"/>
    <property type="match status" value="1"/>
</dbReference>
<dbReference type="InterPro" id="IPR036388">
    <property type="entry name" value="WH-like_DNA-bd_sf"/>
</dbReference>
<dbReference type="SMART" id="SM00421">
    <property type="entry name" value="HTH_LUXR"/>
    <property type="match status" value="1"/>
</dbReference>
<evidence type="ECO:0000259" key="4">
    <source>
        <dbReference type="PROSITE" id="PS50043"/>
    </source>
</evidence>
<dbReference type="Pfam" id="PF00196">
    <property type="entry name" value="GerE"/>
    <property type="match status" value="1"/>
</dbReference>
<dbReference type="InterPro" id="IPR000792">
    <property type="entry name" value="Tscrpt_reg_LuxR_C"/>
</dbReference>
<keyword evidence="2" id="KW-0238">DNA-binding</keyword>
<feature type="domain" description="HTH luxR-type" evidence="4">
    <location>
        <begin position="96"/>
        <end position="161"/>
    </location>
</feature>
<name>A0A6J6AUE3_9ZZZZ</name>
<evidence type="ECO:0000256" key="3">
    <source>
        <dbReference type="ARBA" id="ARBA00023163"/>
    </source>
</evidence>
<keyword evidence="3" id="KW-0804">Transcription</keyword>
<dbReference type="PROSITE" id="PS50043">
    <property type="entry name" value="HTH_LUXR_2"/>
    <property type="match status" value="1"/>
</dbReference>
<dbReference type="EMBL" id="CAFBPI010000026">
    <property type="protein sequence ID" value="CAB5013114.1"/>
    <property type="molecule type" value="Genomic_DNA"/>
</dbReference>
<dbReference type="EMBL" id="CAEZSC010000002">
    <property type="protein sequence ID" value="CAB4529673.1"/>
    <property type="molecule type" value="Genomic_DNA"/>
</dbReference>
<dbReference type="Gene3D" id="1.10.10.10">
    <property type="entry name" value="Winged helix-like DNA-binding domain superfamily/Winged helix DNA-binding domain"/>
    <property type="match status" value="1"/>
</dbReference>
<dbReference type="InterPro" id="IPR016032">
    <property type="entry name" value="Sig_transdc_resp-reg_C-effctor"/>
</dbReference>
<dbReference type="GO" id="GO:0006355">
    <property type="term" value="P:regulation of DNA-templated transcription"/>
    <property type="evidence" value="ECO:0007669"/>
    <property type="project" value="InterPro"/>
</dbReference>
<dbReference type="EMBL" id="CAEZYL010000001">
    <property type="protein sequence ID" value="CAB4712526.1"/>
    <property type="molecule type" value="Genomic_DNA"/>
</dbReference>
<evidence type="ECO:0000256" key="1">
    <source>
        <dbReference type="ARBA" id="ARBA00023015"/>
    </source>
</evidence>
<protein>
    <submittedName>
        <fullName evidence="5">Unannotated protein</fullName>
    </submittedName>
</protein>
<dbReference type="EMBL" id="CAEZUD010000013">
    <property type="protein sequence ID" value="CAB4586623.1"/>
    <property type="molecule type" value="Genomic_DNA"/>
</dbReference>
<keyword evidence="1" id="KW-0805">Transcription regulation</keyword>
<evidence type="ECO:0000256" key="2">
    <source>
        <dbReference type="ARBA" id="ARBA00023125"/>
    </source>
</evidence>
<dbReference type="GO" id="GO:0003677">
    <property type="term" value="F:DNA binding"/>
    <property type="evidence" value="ECO:0007669"/>
    <property type="project" value="UniProtKB-KW"/>
</dbReference>
<evidence type="ECO:0000313" key="5">
    <source>
        <dbReference type="EMBL" id="CAB4529673.1"/>
    </source>
</evidence>
<dbReference type="PANTHER" id="PTHR44688">
    <property type="entry name" value="DNA-BINDING TRANSCRIPTIONAL ACTIVATOR DEVR_DOSR"/>
    <property type="match status" value="1"/>
</dbReference>
<evidence type="ECO:0000313" key="8">
    <source>
        <dbReference type="EMBL" id="CAB5013114.1"/>
    </source>
</evidence>
<evidence type="ECO:0000313" key="7">
    <source>
        <dbReference type="EMBL" id="CAB4712526.1"/>
    </source>
</evidence>
<sequence length="166" mass="18583">MLSARSLRPKLKRSLPKNSLQQRLEIAQSLHAGIAQEIDEIGSDLAELIGRRALSPLLRTKLRALLVKNNSLAIHLREEILQLRGMEEEERAKVKRVRQLTPLTKKESEILHLLDKAHTSREIAALEFISQATVKTHLASIYRKLSATNKTAALETARSAGLLTSK</sequence>
<dbReference type="AlphaFoldDB" id="A0A6J6AUE3"/>
<dbReference type="PANTHER" id="PTHR44688:SF16">
    <property type="entry name" value="DNA-BINDING TRANSCRIPTIONAL ACTIVATOR DEVR_DOSR"/>
    <property type="match status" value="1"/>
</dbReference>
<dbReference type="CDD" id="cd06170">
    <property type="entry name" value="LuxR_C_like"/>
    <property type="match status" value="1"/>
</dbReference>
<proteinExistence type="predicted"/>
<gene>
    <name evidence="5" type="ORF">UFOPK1380_00079</name>
    <name evidence="6" type="ORF">UFOPK1778_00395</name>
    <name evidence="7" type="ORF">UFOPK2689_00020</name>
    <name evidence="8" type="ORF">UFOPK4095_00579</name>
</gene>
<organism evidence="5">
    <name type="scientific">freshwater metagenome</name>
    <dbReference type="NCBI Taxonomy" id="449393"/>
    <lineage>
        <taxon>unclassified sequences</taxon>
        <taxon>metagenomes</taxon>
        <taxon>ecological metagenomes</taxon>
    </lineage>
</organism>
<accession>A0A6J6AUE3</accession>
<dbReference type="PRINTS" id="PR00038">
    <property type="entry name" value="HTHLUXR"/>
</dbReference>
<evidence type="ECO:0000313" key="6">
    <source>
        <dbReference type="EMBL" id="CAB4586623.1"/>
    </source>
</evidence>
<reference evidence="5" key="1">
    <citation type="submission" date="2020-05" db="EMBL/GenBank/DDBJ databases">
        <authorList>
            <person name="Chiriac C."/>
            <person name="Salcher M."/>
            <person name="Ghai R."/>
            <person name="Kavagutti S V."/>
        </authorList>
    </citation>
    <scope>NUCLEOTIDE SEQUENCE</scope>
</reference>